<organism evidence="2 3">
    <name type="scientific">Schaalia radingae</name>
    <dbReference type="NCBI Taxonomy" id="131110"/>
    <lineage>
        <taxon>Bacteria</taxon>
        <taxon>Bacillati</taxon>
        <taxon>Actinomycetota</taxon>
        <taxon>Actinomycetes</taxon>
        <taxon>Actinomycetales</taxon>
        <taxon>Actinomycetaceae</taxon>
        <taxon>Schaalia</taxon>
    </lineage>
</organism>
<feature type="region of interest" description="Disordered" evidence="1">
    <location>
        <begin position="769"/>
        <end position="874"/>
    </location>
</feature>
<dbReference type="Pfam" id="PF13242">
    <property type="entry name" value="Hydrolase_like"/>
    <property type="match status" value="1"/>
</dbReference>
<evidence type="ECO:0000313" key="3">
    <source>
        <dbReference type="Proteomes" id="UP000198976"/>
    </source>
</evidence>
<sequence>MADERHDRSNDFRSRGERSWRGSSDRRGFGRRDEQGGRRSSDGYHSRNRRFDDGESRRDGGFQRDGGFRRDGESRRGSGQWQQRDNDRDFKRGSFNRSDSDRDRHGEGRGFRERDDRRGGRSDRFDRDGRKRFNRRGDGKGRNWSDRGGRNDRHDHSERGSRFDRNDRGDRWRDDRSRSRHDRGNNQRGDANYASTEEYVSPHGDEPTIPAGVSASELDSEALRSLKTLSGANHDIVARHLVMAGQLIDLDPEQAYEHARAAAKRAGRVDTVREAAALTAYASGRYEEALREVRAVRRMRGDQSLRAVEADCERGLGHPERAVDIIDKTDTAALDLGEQVELVLVSSGARADLGQNEVGLVLVDDALAALPEDADTEYVRRLMSVKADRLRELGRDEEATQVEESMPPEIEDPDIVDIEMIADADVTKRGSTLHGTDEPLSSLFDTALLDLDGVAWMGSDPIEHAAPSVVAARENGIKTVFVTNNASRPPQAVAEKLNSMGFEADESMIMTSAMDVAAIMSDELDDGAKVFMVGGPGLREALEKAGFTLVERASDQPDAVVMGLDRTVGWEQMSQAAYAIQAGARFFASNMDSTLPTEEGFALGNGSLVTAVEHATKQRATAAGKPTPGIYQRGANLVEAHNPLSVGDRLETDIAGAVSAGYPALHVLTGVHQAADVIRARKGQRPTYLALDMRGLNEAHPHPKHHKDNTWTCGYSQVASVTKWGTLRLDGIELTEPTRVTLDSYRALAAAAWAVESDEPVRCPELTVVPNDDPAGIVTPPEPQDEPEDEAENPEVSDAIDAELAEDTRPDSEVEEEALSTDNPIPAFLPGEEELEALLREGADDETGVKTAESEDDAAAADSVQDVSQDSASE</sequence>
<proteinExistence type="predicted"/>
<evidence type="ECO:0000313" key="2">
    <source>
        <dbReference type="EMBL" id="SDT96236.1"/>
    </source>
</evidence>
<gene>
    <name evidence="2" type="ORF">SAMN04489714_1257</name>
</gene>
<dbReference type="EMBL" id="LT629792">
    <property type="protein sequence ID" value="SDT96236.1"/>
    <property type="molecule type" value="Genomic_DNA"/>
</dbReference>
<dbReference type="Proteomes" id="UP000198976">
    <property type="component" value="Chromosome I"/>
</dbReference>
<feature type="compositionally biased region" description="Polar residues" evidence="1">
    <location>
        <begin position="186"/>
        <end position="195"/>
    </location>
</feature>
<dbReference type="InterPro" id="IPR006357">
    <property type="entry name" value="HAD-SF_hydro_IIA"/>
</dbReference>
<dbReference type="PANTHER" id="PTHR19288">
    <property type="entry name" value="4-NITROPHENYLPHOSPHATASE-RELATED"/>
    <property type="match status" value="1"/>
</dbReference>
<dbReference type="Pfam" id="PF13344">
    <property type="entry name" value="Hydrolase_6"/>
    <property type="match status" value="1"/>
</dbReference>
<feature type="compositionally biased region" description="Low complexity" evidence="1">
    <location>
        <begin position="860"/>
        <end position="874"/>
    </location>
</feature>
<accession>A0ABY0V7Z5</accession>
<protein>
    <submittedName>
        <fullName evidence="2">Haloacid Dehalogenase Superfamily Class (Subfamily) IIA</fullName>
    </submittedName>
</protein>
<dbReference type="NCBIfam" id="TIGR01460">
    <property type="entry name" value="HAD-SF-IIA"/>
    <property type="match status" value="1"/>
</dbReference>
<reference evidence="2 3" key="1">
    <citation type="submission" date="2016-10" db="EMBL/GenBank/DDBJ databases">
        <authorList>
            <person name="Varghese N."/>
            <person name="Submissions S."/>
        </authorList>
    </citation>
    <scope>NUCLEOTIDE SEQUENCE [LARGE SCALE GENOMIC DNA]</scope>
    <source>
        <strain evidence="2 3">DSM 9169</strain>
    </source>
</reference>
<keyword evidence="3" id="KW-1185">Reference proteome</keyword>
<dbReference type="PANTHER" id="PTHR19288:SF95">
    <property type="entry name" value="D-GLYCEROL 3-PHOSPHATE PHOSPHATASE"/>
    <property type="match status" value="1"/>
</dbReference>
<feature type="compositionally biased region" description="Acidic residues" evidence="1">
    <location>
        <begin position="783"/>
        <end position="805"/>
    </location>
</feature>
<dbReference type="SUPFAM" id="SSF56784">
    <property type="entry name" value="HAD-like"/>
    <property type="match status" value="1"/>
</dbReference>
<dbReference type="RefSeq" id="WP_092648633.1">
    <property type="nucleotide sequence ID" value="NZ_LT629792.1"/>
</dbReference>
<feature type="region of interest" description="Disordered" evidence="1">
    <location>
        <begin position="1"/>
        <end position="212"/>
    </location>
</feature>
<dbReference type="InterPro" id="IPR036412">
    <property type="entry name" value="HAD-like_sf"/>
</dbReference>
<feature type="compositionally biased region" description="Basic and acidic residues" evidence="1">
    <location>
        <begin position="84"/>
        <end position="185"/>
    </location>
</feature>
<evidence type="ECO:0000256" key="1">
    <source>
        <dbReference type="SAM" id="MobiDB-lite"/>
    </source>
</evidence>
<name>A0ABY0V7Z5_9ACTO</name>
<feature type="compositionally biased region" description="Basic and acidic residues" evidence="1">
    <location>
        <begin position="1"/>
        <end position="76"/>
    </location>
</feature>
<dbReference type="InterPro" id="IPR023214">
    <property type="entry name" value="HAD_sf"/>
</dbReference>
<dbReference type="Gene3D" id="3.40.50.1000">
    <property type="entry name" value="HAD superfamily/HAD-like"/>
    <property type="match status" value="2"/>
</dbReference>